<accession>M1M6W9</accession>
<evidence type="ECO:0000256" key="7">
    <source>
        <dbReference type="ARBA" id="ARBA00022917"/>
    </source>
</evidence>
<evidence type="ECO:0000256" key="9">
    <source>
        <dbReference type="ARBA" id="ARBA00048270"/>
    </source>
</evidence>
<dbReference type="GO" id="GO:0005524">
    <property type="term" value="F:ATP binding"/>
    <property type="evidence" value="ECO:0007669"/>
    <property type="project" value="UniProtKB-KW"/>
</dbReference>
<dbReference type="InterPro" id="IPR020059">
    <property type="entry name" value="Glu/Gln-tRNA-synth_Ib_codon-bd"/>
</dbReference>
<dbReference type="Pfam" id="PF03950">
    <property type="entry name" value="tRNA-synt_1c_C"/>
    <property type="match status" value="1"/>
</dbReference>
<reference evidence="15 16" key="1">
    <citation type="journal article" date="2013" name="Genome Biol. Evol.">
        <title>Genome evolution and phylogenomic analysis of candidatus kinetoplastibacterium, the betaproteobacterial endosymbionts of strigomonas and angomonas.</title>
        <authorList>
            <person name="Alves J.M."/>
            <person name="Serrano M.G."/>
            <person name="Maia da Silva F."/>
            <person name="Voegtly L.J."/>
            <person name="Matveyev A.V."/>
            <person name="Teixeira M.M."/>
            <person name="Camargo E.P."/>
            <person name="Buck G.A."/>
        </authorList>
    </citation>
    <scope>NUCLEOTIDE SEQUENCE [LARGE SCALE GENOMIC DNA]</scope>
    <source>
        <strain evidence="15 16">TCC036E</strain>
    </source>
</reference>
<dbReference type="PANTHER" id="PTHR43097">
    <property type="entry name" value="GLUTAMINE-TRNA LIGASE"/>
    <property type="match status" value="1"/>
</dbReference>
<evidence type="ECO:0000256" key="5">
    <source>
        <dbReference type="ARBA" id="ARBA00022741"/>
    </source>
</evidence>
<dbReference type="GO" id="GO:0006425">
    <property type="term" value="P:glutaminyl-tRNA aminoacylation"/>
    <property type="evidence" value="ECO:0007669"/>
    <property type="project" value="UniProtKB-UniRule"/>
</dbReference>
<dbReference type="GO" id="GO:0005829">
    <property type="term" value="C:cytosol"/>
    <property type="evidence" value="ECO:0007669"/>
    <property type="project" value="TreeGrafter"/>
</dbReference>
<dbReference type="InterPro" id="IPR001412">
    <property type="entry name" value="aa-tRNA-synth_I_CS"/>
</dbReference>
<dbReference type="PANTHER" id="PTHR43097:SF5">
    <property type="entry name" value="GLUTAMATE--TRNA LIGASE"/>
    <property type="match status" value="1"/>
</dbReference>
<dbReference type="PROSITE" id="PS00178">
    <property type="entry name" value="AA_TRNA_LIGASE_I"/>
    <property type="match status" value="1"/>
</dbReference>
<dbReference type="PRINTS" id="PR00987">
    <property type="entry name" value="TRNASYNTHGLU"/>
</dbReference>
<dbReference type="InterPro" id="IPR020056">
    <property type="entry name" value="Rbsml_bL25/Gln-tRNA_synth_N"/>
</dbReference>
<dbReference type="InterPro" id="IPR049437">
    <property type="entry name" value="tRNA-synt_1c_C2"/>
</dbReference>
<keyword evidence="3" id="KW-0963">Cytoplasm</keyword>
<dbReference type="RefSeq" id="WP_015238333.1">
    <property type="nucleotide sequence ID" value="NC_020283.1"/>
</dbReference>
<sequence length="586" mass="68463">MDPSKIKPIQNFLCRIIDDDIKNHYLENRIWSGTPGDAIFQESANKIDPAKIRTRFPPEPNGYLHIGHAKSICLNFGLAEQYNGSCHLRFDDTNPTKEEQEYVDSIINAVEWLGFSFIENDKRNLYFASDYFDYMYDFARALIISENAYVDEQTSEQIKNTRGSLTETGINSPWRNRPYKESLELFENMKNGRYKDGQLVLRAKIDMASPNINMRDPVMYRIKHVPHHRTSNKWCIYPMYNWAHPIEDALEGITHSICTLEFEDIRPLYDWFLSKLKELGKLREPLPKQYEFAKLKLSHVVTSKRKLLQLVKEGFVEGWDDPRMPTLLGLKRRGYTPNSIKLFCNKISVSKSESIIDYSLLEQSLREDLDPIAPRAICIIDPIKLIITNYPDNIKENCYAPINPHDKEAGTRELIFEKEIWIERDDFQEIPYEKYYRLFPGNIVRLKYAYIIKCTGFLKNEKGEVIEVYAEYIHDTKSGSPGSNKIKVKNTITWLSTSQTQSVVVNLYDRLFVDPEPDSGNKDFLKLINKNSKKTTKALLEPNCFIRNTTNWQFERLGYFALDYKESQNNCYVLNRVVTLKDSWSI</sequence>
<evidence type="ECO:0000256" key="8">
    <source>
        <dbReference type="ARBA" id="ARBA00023146"/>
    </source>
</evidence>
<feature type="domain" description="Glutamyl/glutaminyl-tRNA synthetase class Ib anti-codon binding" evidence="13">
    <location>
        <begin position="373"/>
        <end position="472"/>
    </location>
</feature>
<dbReference type="STRING" id="1208918.CDEE_0856"/>
<evidence type="ECO:0000256" key="11">
    <source>
        <dbReference type="RuleBase" id="RU363037"/>
    </source>
</evidence>
<dbReference type="EC" id="6.1.1.18" evidence="2 10"/>
<evidence type="ECO:0000259" key="14">
    <source>
        <dbReference type="Pfam" id="PF20974"/>
    </source>
</evidence>
<evidence type="ECO:0000256" key="1">
    <source>
        <dbReference type="ARBA" id="ARBA00005594"/>
    </source>
</evidence>
<dbReference type="InterPro" id="IPR000924">
    <property type="entry name" value="Glu/Gln-tRNA-synth"/>
</dbReference>
<evidence type="ECO:0000256" key="3">
    <source>
        <dbReference type="ARBA" id="ARBA00022490"/>
    </source>
</evidence>
<dbReference type="Pfam" id="PF20974">
    <property type="entry name" value="tRNA-synt_1c_C2"/>
    <property type="match status" value="1"/>
</dbReference>
<evidence type="ECO:0000259" key="12">
    <source>
        <dbReference type="Pfam" id="PF00749"/>
    </source>
</evidence>
<keyword evidence="5 11" id="KW-0547">Nucleotide-binding</keyword>
<dbReference type="InterPro" id="IPR014729">
    <property type="entry name" value="Rossmann-like_a/b/a_fold"/>
</dbReference>
<dbReference type="InterPro" id="IPR011035">
    <property type="entry name" value="Ribosomal_bL25/Gln-tRNA_synth"/>
</dbReference>
<evidence type="ECO:0000313" key="15">
    <source>
        <dbReference type="EMBL" id="AGF47825.1"/>
    </source>
</evidence>
<dbReference type="InterPro" id="IPR004514">
    <property type="entry name" value="Gln-tRNA-synth"/>
</dbReference>
<dbReference type="InterPro" id="IPR020058">
    <property type="entry name" value="Glu/Gln-tRNA-synth_Ib_cat-dom"/>
</dbReference>
<dbReference type="FunFam" id="3.40.50.620:FF:000037">
    <property type="entry name" value="Glutamine--tRNA ligase cytoplasmic"/>
    <property type="match status" value="1"/>
</dbReference>
<gene>
    <name evidence="15" type="ORF">CDEE_0856</name>
</gene>
<dbReference type="SUPFAM" id="SSF52374">
    <property type="entry name" value="Nucleotidylyl transferase"/>
    <property type="match status" value="1"/>
</dbReference>
<dbReference type="InterPro" id="IPR050132">
    <property type="entry name" value="Gln/Glu-tRNA_Ligase"/>
</dbReference>
<dbReference type="HOGENOM" id="CLU_001882_2_3_4"/>
<evidence type="ECO:0000259" key="13">
    <source>
        <dbReference type="Pfam" id="PF03950"/>
    </source>
</evidence>
<keyword evidence="7 11" id="KW-0648">Protein biosynthesis</keyword>
<feature type="domain" description="tRNA synthetases class I (E and Q) anti-codon binding" evidence="14">
    <location>
        <begin position="491"/>
        <end position="563"/>
    </location>
</feature>
<keyword evidence="4 11" id="KW-0436">Ligase</keyword>
<evidence type="ECO:0000256" key="10">
    <source>
        <dbReference type="NCBIfam" id="TIGR00440"/>
    </source>
</evidence>
<dbReference type="Gene3D" id="2.40.240.10">
    <property type="entry name" value="Ribosomal Protein L25, Chain P"/>
    <property type="match status" value="2"/>
</dbReference>
<dbReference type="eggNOG" id="COG0008">
    <property type="taxonomic scope" value="Bacteria"/>
</dbReference>
<dbReference type="SUPFAM" id="SSF50715">
    <property type="entry name" value="Ribosomal protein L25-like"/>
    <property type="match status" value="1"/>
</dbReference>
<feature type="domain" description="Glutamyl/glutaminyl-tRNA synthetase class Ib catalytic" evidence="12">
    <location>
        <begin position="51"/>
        <end position="369"/>
    </location>
</feature>
<comment type="similarity">
    <text evidence="1 11">Belongs to the class-I aminoacyl-tRNA synthetase family.</text>
</comment>
<keyword evidence="16" id="KW-1185">Reference proteome</keyword>
<evidence type="ECO:0000256" key="4">
    <source>
        <dbReference type="ARBA" id="ARBA00022598"/>
    </source>
</evidence>
<dbReference type="KEGG" id="kct:CDEE_0856"/>
<protein>
    <recommendedName>
        <fullName evidence="2 10">Glutamine--tRNA ligase</fullName>
        <ecNumber evidence="2 10">6.1.1.18</ecNumber>
    </recommendedName>
</protein>
<evidence type="ECO:0000313" key="16">
    <source>
        <dbReference type="Proteomes" id="UP000011686"/>
    </source>
</evidence>
<evidence type="ECO:0000256" key="2">
    <source>
        <dbReference type="ARBA" id="ARBA00012836"/>
    </source>
</evidence>
<comment type="catalytic activity">
    <reaction evidence="9">
        <text>tRNA(Gln) + L-glutamine + ATP = L-glutaminyl-tRNA(Gln) + AMP + diphosphate</text>
        <dbReference type="Rhea" id="RHEA:20121"/>
        <dbReference type="Rhea" id="RHEA-COMP:9662"/>
        <dbReference type="Rhea" id="RHEA-COMP:9681"/>
        <dbReference type="ChEBI" id="CHEBI:30616"/>
        <dbReference type="ChEBI" id="CHEBI:33019"/>
        <dbReference type="ChEBI" id="CHEBI:58359"/>
        <dbReference type="ChEBI" id="CHEBI:78442"/>
        <dbReference type="ChEBI" id="CHEBI:78521"/>
        <dbReference type="ChEBI" id="CHEBI:456215"/>
        <dbReference type="EC" id="6.1.1.18"/>
    </reaction>
</comment>
<organism evidence="15 16">
    <name type="scientific">Candidatus Kinetoplastidibacterium crithidiae TCC036E</name>
    <dbReference type="NCBI Taxonomy" id="1208918"/>
    <lineage>
        <taxon>Bacteria</taxon>
        <taxon>Pseudomonadati</taxon>
        <taxon>Pseudomonadota</taxon>
        <taxon>Betaproteobacteria</taxon>
        <taxon>Candidatus Kinetoplastidibacterium</taxon>
    </lineage>
</organism>
<name>M1M6W9_9PROT</name>
<dbReference type="NCBIfam" id="NF011291">
    <property type="entry name" value="PRK14703.1"/>
    <property type="match status" value="1"/>
</dbReference>
<dbReference type="GO" id="GO:0004819">
    <property type="term" value="F:glutamine-tRNA ligase activity"/>
    <property type="evidence" value="ECO:0007669"/>
    <property type="project" value="UniProtKB-UniRule"/>
</dbReference>
<dbReference type="Gene3D" id="3.40.50.620">
    <property type="entry name" value="HUPs"/>
    <property type="match status" value="1"/>
</dbReference>
<proteinExistence type="inferred from homology"/>
<dbReference type="NCBIfam" id="TIGR00440">
    <property type="entry name" value="glnS"/>
    <property type="match status" value="1"/>
</dbReference>
<dbReference type="AlphaFoldDB" id="M1M6W9"/>
<evidence type="ECO:0000256" key="6">
    <source>
        <dbReference type="ARBA" id="ARBA00022840"/>
    </source>
</evidence>
<dbReference type="Pfam" id="PF00749">
    <property type="entry name" value="tRNA-synt_1c"/>
    <property type="match status" value="1"/>
</dbReference>
<keyword evidence="8 11" id="KW-0030">Aminoacyl-tRNA synthetase</keyword>
<dbReference type="PATRIC" id="fig|1208918.3.peg.525"/>
<dbReference type="Proteomes" id="UP000011686">
    <property type="component" value="Chromosome"/>
</dbReference>
<keyword evidence="6 11" id="KW-0067">ATP-binding</keyword>
<dbReference type="EMBL" id="CP003804">
    <property type="protein sequence ID" value="AGF47825.1"/>
    <property type="molecule type" value="Genomic_DNA"/>
</dbReference>